<protein>
    <recommendedName>
        <fullName evidence="3">Fibronectin type-III domain-containing protein</fullName>
    </recommendedName>
</protein>
<dbReference type="Gene3D" id="2.60.40.10">
    <property type="entry name" value="Immunoglobulins"/>
    <property type="match status" value="1"/>
</dbReference>
<evidence type="ECO:0000313" key="1">
    <source>
        <dbReference type="EMBL" id="MFG6111118.1"/>
    </source>
</evidence>
<dbReference type="InterPro" id="IPR013783">
    <property type="entry name" value="Ig-like_fold"/>
</dbReference>
<organism evidence="1 2">
    <name type="scientific">Stenotrophomonas nematodicola</name>
    <dbReference type="NCBI Taxonomy" id="2656746"/>
    <lineage>
        <taxon>Bacteria</taxon>
        <taxon>Pseudomonadati</taxon>
        <taxon>Pseudomonadota</taxon>
        <taxon>Gammaproteobacteria</taxon>
        <taxon>Lysobacterales</taxon>
        <taxon>Lysobacteraceae</taxon>
        <taxon>Stenotrophomonas</taxon>
    </lineage>
</organism>
<accession>A0ABW7D299</accession>
<name>A0ABW7D299_9GAMM</name>
<dbReference type="Proteomes" id="UP001605261">
    <property type="component" value="Unassembled WGS sequence"/>
</dbReference>
<comment type="caution">
    <text evidence="1">The sequence shown here is derived from an EMBL/GenBank/DDBJ whole genome shotgun (WGS) entry which is preliminary data.</text>
</comment>
<dbReference type="RefSeq" id="WP_394164488.1">
    <property type="nucleotide sequence ID" value="NZ_JBHGCJ010000017.1"/>
</dbReference>
<keyword evidence="2" id="KW-1185">Reference proteome</keyword>
<dbReference type="EMBL" id="JBHGCJ010000017">
    <property type="protein sequence ID" value="MFG6111118.1"/>
    <property type="molecule type" value="Genomic_DNA"/>
</dbReference>
<evidence type="ECO:0008006" key="3">
    <source>
        <dbReference type="Google" id="ProtNLM"/>
    </source>
</evidence>
<evidence type="ECO:0000313" key="2">
    <source>
        <dbReference type="Proteomes" id="UP001605261"/>
    </source>
</evidence>
<reference evidence="1 2" key="1">
    <citation type="submission" date="2024-09" db="EMBL/GenBank/DDBJ databases">
        <authorList>
            <consortium name="All-Russian atlas of soil microorganisms"/>
            <consortium name="as a basis for the search for new antimicrobial producers and enzymes with unique properties"/>
            <person name="Sokolova E.A."/>
            <person name="Voronina E.N."/>
        </authorList>
    </citation>
    <scope>NUCLEOTIDE SEQUENCE [LARGE SCALE GENOMIC DNA]</scope>
    <source>
        <strain evidence="1 2">AF-22b-331.1</strain>
    </source>
</reference>
<sequence length="942" mass="99549">MQARKITLIEIGAGPLPAVTPAPPWRASWFPTIYVSPETPPVDGVTPEPVADGVLIEWEAVNQAGVIYVIERGPTQAGPWTEIHRTTETRYLYSDGSGQTWYFRITATVRGKPGQGTVVEGTPLPTAAQLIEQQQKLDKEIADRFEADAAEAAARADGLAQAGLDLAFEAQARAEGVQQAMDAVAAEAQSRAEDMLNERLARTAAITELAEIQQGDHESLARALSEVAAGSGTQFDSKRIWYFDQDVEGWTGNGAPGFAAGWLRPANAPEFPYVQSPDALEIDGGAYSYLKLRVRKVGTPAWAGLVQWILADDRNWNAGKTLQVAEPTWDSNGTATVTAGDIPWAGQIEAIRVQAGEAQTVSDYYLIDWVALGRPTPGAGVALVQEEVAARVAADSAEASQRETLAVQLRGDYDGSDVAGVATGLIASERDARVTADEATAQAMQLIEVRLPLGDGVLASEASVLELEQAMVDADSALAEATQLISARLPDGDGKVASVEALDDVTAKVEQTADGLAAMGERVTSLNAQFDGQNAGDEDWNAGESDWNAGTVTVYTVIADGDHAQARKVDAVTAEFGEFKGGVTEQIEAIADDVSAQALQLVAVHAELEDKASAAAVNQLRTRVEENEDGITSVAEQLGSVKAEVDGKASAQVVQGMQAQVQQNADGLTQVLAKAFLHLIADGGNGPLIGGMEIDNNGQVVNTRFLSDTFQVIAPGADRGMEWRDGYLRVWNGSAQRIIGTDFGNGMEGLMDYFGPNVGAGAATKANAVMWMDNGGNAYWGGALAAGVLRNAVQTTTTVMTGTQLVCGPFSTNGRNKNVVLSFSRTVRRTKTASGSQGFVAGGGENTCTINIYRKVENDAETFWTQLVARGGVGINNEIDGPDTATSRWGGAVTLNDGADGSRQRQYRAEIVGASEQEVTHQSGSFNGQTIEQSLSIVSVET</sequence>
<gene>
    <name evidence="1" type="ORF">ACEU0G_001007</name>
</gene>
<proteinExistence type="predicted"/>